<dbReference type="Proteomes" id="UP000199409">
    <property type="component" value="Unassembled WGS sequence"/>
</dbReference>
<dbReference type="Pfam" id="PF25876">
    <property type="entry name" value="HH_MFP_RND"/>
    <property type="match status" value="1"/>
</dbReference>
<evidence type="ECO:0000259" key="6">
    <source>
        <dbReference type="Pfam" id="PF25967"/>
    </source>
</evidence>
<proteinExistence type="inferred from homology"/>
<dbReference type="PANTHER" id="PTHR30158:SF3">
    <property type="entry name" value="MULTIDRUG EFFLUX PUMP SUBUNIT ACRA-RELATED"/>
    <property type="match status" value="1"/>
</dbReference>
<dbReference type="STRING" id="37625.SAMN05660420_01162"/>
<dbReference type="Pfam" id="PF25967">
    <property type="entry name" value="RND-MFP_C"/>
    <property type="match status" value="1"/>
</dbReference>
<evidence type="ECO:0000256" key="2">
    <source>
        <dbReference type="ARBA" id="ARBA00009477"/>
    </source>
</evidence>
<dbReference type="InterPro" id="IPR006143">
    <property type="entry name" value="RND_pump_MFP"/>
</dbReference>
<feature type="domain" description="Multidrug resistance protein MdtA-like beta-barrel" evidence="5">
    <location>
        <begin position="215"/>
        <end position="300"/>
    </location>
</feature>
<feature type="domain" description="Multidrug resistance protein MdtA-like C-terminal permuted SH3" evidence="6">
    <location>
        <begin position="305"/>
        <end position="367"/>
    </location>
</feature>
<dbReference type="PANTHER" id="PTHR30158">
    <property type="entry name" value="ACRA/E-RELATED COMPONENT OF DRUG EFFLUX TRANSPORTER"/>
    <property type="match status" value="1"/>
</dbReference>
<dbReference type="GO" id="GO:0022857">
    <property type="term" value="F:transmembrane transporter activity"/>
    <property type="evidence" value="ECO:0007669"/>
    <property type="project" value="InterPro"/>
</dbReference>
<dbReference type="FunFam" id="2.40.420.20:FF:000001">
    <property type="entry name" value="Efflux RND transporter periplasmic adaptor subunit"/>
    <property type="match status" value="1"/>
</dbReference>
<evidence type="ECO:0000259" key="5">
    <source>
        <dbReference type="Pfam" id="PF25944"/>
    </source>
</evidence>
<dbReference type="GO" id="GO:0046677">
    <property type="term" value="P:response to antibiotic"/>
    <property type="evidence" value="ECO:0007669"/>
    <property type="project" value="TreeGrafter"/>
</dbReference>
<dbReference type="InterPro" id="IPR058626">
    <property type="entry name" value="MdtA-like_b-barrel"/>
</dbReference>
<comment type="similarity">
    <text evidence="2">Belongs to the membrane fusion protein (MFP) (TC 8.A.1) family.</text>
</comment>
<dbReference type="AlphaFoldDB" id="A0A1H3YCB8"/>
<evidence type="ECO:0000259" key="3">
    <source>
        <dbReference type="Pfam" id="PF25876"/>
    </source>
</evidence>
<dbReference type="Gene3D" id="1.10.287.470">
    <property type="entry name" value="Helix hairpin bin"/>
    <property type="match status" value="1"/>
</dbReference>
<keyword evidence="8" id="KW-1185">Reference proteome</keyword>
<dbReference type="InterPro" id="IPR058624">
    <property type="entry name" value="MdtA-like_HH"/>
</dbReference>
<dbReference type="NCBIfam" id="TIGR01730">
    <property type="entry name" value="RND_mfp"/>
    <property type="match status" value="1"/>
</dbReference>
<reference evidence="7 8" key="1">
    <citation type="submission" date="2016-10" db="EMBL/GenBank/DDBJ databases">
        <authorList>
            <person name="de Groot N.N."/>
        </authorList>
    </citation>
    <scope>NUCLEOTIDE SEQUENCE [LARGE SCALE GENOMIC DNA]</scope>
    <source>
        <strain evidence="7 8">DSM 7343</strain>
    </source>
</reference>
<dbReference type="GO" id="GO:0005886">
    <property type="term" value="C:plasma membrane"/>
    <property type="evidence" value="ECO:0007669"/>
    <property type="project" value="UniProtKB-SubCell"/>
</dbReference>
<dbReference type="Gene3D" id="2.40.50.100">
    <property type="match status" value="1"/>
</dbReference>
<organism evidence="7 8">
    <name type="scientific">Desulfuromusa kysingii</name>
    <dbReference type="NCBI Taxonomy" id="37625"/>
    <lineage>
        <taxon>Bacteria</taxon>
        <taxon>Pseudomonadati</taxon>
        <taxon>Thermodesulfobacteriota</taxon>
        <taxon>Desulfuromonadia</taxon>
        <taxon>Desulfuromonadales</taxon>
        <taxon>Geopsychrobacteraceae</taxon>
        <taxon>Desulfuromusa</taxon>
    </lineage>
</organism>
<comment type="subcellular location">
    <subcellularLocation>
        <location evidence="1">Cell envelope</location>
    </subcellularLocation>
</comment>
<dbReference type="InterPro" id="IPR058625">
    <property type="entry name" value="MdtA-like_BSH"/>
</dbReference>
<dbReference type="Gene3D" id="2.40.30.170">
    <property type="match status" value="1"/>
</dbReference>
<protein>
    <submittedName>
        <fullName evidence="7">Membrane fusion protein, multidrug efflux system</fullName>
    </submittedName>
</protein>
<dbReference type="Pfam" id="PF25944">
    <property type="entry name" value="Beta-barrel_RND"/>
    <property type="match status" value="1"/>
</dbReference>
<dbReference type="Pfam" id="PF25917">
    <property type="entry name" value="BSH_RND"/>
    <property type="match status" value="1"/>
</dbReference>
<dbReference type="RefSeq" id="WP_092345668.1">
    <property type="nucleotide sequence ID" value="NZ_FNQN01000003.1"/>
</dbReference>
<feature type="domain" description="Multidrug resistance protein MdtA-like barrel-sandwich hybrid" evidence="4">
    <location>
        <begin position="68"/>
        <end position="210"/>
    </location>
</feature>
<dbReference type="InterPro" id="IPR058627">
    <property type="entry name" value="MdtA-like_C"/>
</dbReference>
<evidence type="ECO:0000313" key="7">
    <source>
        <dbReference type="EMBL" id="SEA08701.1"/>
    </source>
</evidence>
<dbReference type="Gene3D" id="2.40.420.20">
    <property type="match status" value="1"/>
</dbReference>
<feature type="domain" description="Multidrug resistance protein MdtA-like alpha-helical hairpin" evidence="3">
    <location>
        <begin position="112"/>
        <end position="177"/>
    </location>
</feature>
<evidence type="ECO:0000313" key="8">
    <source>
        <dbReference type="Proteomes" id="UP000199409"/>
    </source>
</evidence>
<dbReference type="SUPFAM" id="SSF111369">
    <property type="entry name" value="HlyD-like secretion proteins"/>
    <property type="match status" value="1"/>
</dbReference>
<sequence length="384" mass="40964">MKMKVLAGIVILALIGTGYYYTTGKTVATEAQVSAPQPPPVEVTVFTITPQKTLLTRDLSGRTSSYQVAEIRPQVTGIIVDRLFTEGSLVKAGQQLYQIDPAPYEAVHASNVANLRKAEANLKAVEPKAKRYQKLVEIGGVSRQSYEDTVAALEQAKADVAVAQAAVTASKINLDYTKVFAPISGQIGKSSVTKGALVTANQATALATIQNLSKIYVDVSQSSTELMNLRKQVAPGDKTGSINAELILEGEKEPYELKGEVQFSDISVDEGTGMVQLRILFPNPDRYLLPGLFVKARVAQTQLENAILVPQQSVIRSTGGVTTVWAVGDDNIVNTRPVEVTKALGDKWLISSGLQAGDKVVVAGLQKIKPGATVTPVETSTSAQ</sequence>
<name>A0A1H3YCB8_9BACT</name>
<evidence type="ECO:0000259" key="4">
    <source>
        <dbReference type="Pfam" id="PF25917"/>
    </source>
</evidence>
<evidence type="ECO:0000256" key="1">
    <source>
        <dbReference type="ARBA" id="ARBA00004196"/>
    </source>
</evidence>
<dbReference type="OrthoDB" id="9772050at2"/>
<dbReference type="EMBL" id="FNQN01000003">
    <property type="protein sequence ID" value="SEA08701.1"/>
    <property type="molecule type" value="Genomic_DNA"/>
</dbReference>
<accession>A0A1H3YCB8</accession>
<gene>
    <name evidence="7" type="ORF">SAMN05660420_01162</name>
</gene>